<comment type="caution">
    <text evidence="2">The sequence shown here is derived from an EMBL/GenBank/DDBJ whole genome shotgun (WGS) entry which is preliminary data.</text>
</comment>
<proteinExistence type="predicted"/>
<gene>
    <name evidence="2" type="ORF">Zmor_011112</name>
</gene>
<dbReference type="Proteomes" id="UP001168821">
    <property type="component" value="Unassembled WGS sequence"/>
</dbReference>
<evidence type="ECO:0000313" key="3">
    <source>
        <dbReference type="Proteomes" id="UP001168821"/>
    </source>
</evidence>
<dbReference type="InterPro" id="IPR021109">
    <property type="entry name" value="Peptidase_aspartic_dom_sf"/>
</dbReference>
<protein>
    <submittedName>
        <fullName evidence="2">Uncharacterized protein</fullName>
    </submittedName>
</protein>
<evidence type="ECO:0000256" key="1">
    <source>
        <dbReference type="SAM" id="MobiDB-lite"/>
    </source>
</evidence>
<keyword evidence="3" id="KW-1185">Reference proteome</keyword>
<feature type="compositionally biased region" description="Basic and acidic residues" evidence="1">
    <location>
        <begin position="192"/>
        <end position="208"/>
    </location>
</feature>
<name>A0AA38MKM3_9CUCU</name>
<feature type="region of interest" description="Disordered" evidence="1">
    <location>
        <begin position="182"/>
        <end position="208"/>
    </location>
</feature>
<evidence type="ECO:0000313" key="2">
    <source>
        <dbReference type="EMBL" id="KAJ3659423.1"/>
    </source>
</evidence>
<accession>A0AA38MKM3</accession>
<dbReference type="SUPFAM" id="SSF50630">
    <property type="entry name" value="Acid proteases"/>
    <property type="match status" value="1"/>
</dbReference>
<reference evidence="2" key="1">
    <citation type="journal article" date="2023" name="G3 (Bethesda)">
        <title>Whole genome assemblies of Zophobas morio and Tenebrio molitor.</title>
        <authorList>
            <person name="Kaur S."/>
            <person name="Stinson S.A."/>
            <person name="diCenzo G.C."/>
        </authorList>
    </citation>
    <scope>NUCLEOTIDE SEQUENCE</scope>
    <source>
        <strain evidence="2">QUZm001</strain>
    </source>
</reference>
<feature type="region of interest" description="Disordered" evidence="1">
    <location>
        <begin position="136"/>
        <end position="162"/>
    </location>
</feature>
<dbReference type="Gene3D" id="2.40.70.10">
    <property type="entry name" value="Acid Proteases"/>
    <property type="match status" value="1"/>
</dbReference>
<dbReference type="AlphaFoldDB" id="A0AA38MKM3"/>
<organism evidence="2 3">
    <name type="scientific">Zophobas morio</name>
    <dbReference type="NCBI Taxonomy" id="2755281"/>
    <lineage>
        <taxon>Eukaryota</taxon>
        <taxon>Metazoa</taxon>
        <taxon>Ecdysozoa</taxon>
        <taxon>Arthropoda</taxon>
        <taxon>Hexapoda</taxon>
        <taxon>Insecta</taxon>
        <taxon>Pterygota</taxon>
        <taxon>Neoptera</taxon>
        <taxon>Endopterygota</taxon>
        <taxon>Coleoptera</taxon>
        <taxon>Polyphaga</taxon>
        <taxon>Cucujiformia</taxon>
        <taxon>Tenebrionidae</taxon>
        <taxon>Zophobas</taxon>
    </lineage>
</organism>
<sequence>MFEVDKKCDSRPHLKIEAYGHSLVALVDSGASISEQKLPISVDGTCKVMKFWVVPTIRHFVILGNDFCEKFGTVIDWNQKTIVVNDKREGCEVGETTNEAVMTVNKIICRGELNSDQEQNLREVIGKFKSLSWEAGTNSAGATSDEAKEKKKKKKEGERGERWVKTRRAGVEALGRETVFGETRKGLRREHQRPTESRRGTGSEADLNRTAETGTGVLRIGTNTVSRREVRADRREVLADRPGETGCVPVCVVPVFCFASNRHGSPVNQGRQSTYQRAAAAPPIYINFLYIESRLYT</sequence>
<feature type="compositionally biased region" description="Basic and acidic residues" evidence="1">
    <location>
        <begin position="145"/>
        <end position="162"/>
    </location>
</feature>
<dbReference type="EMBL" id="JALNTZ010000003">
    <property type="protein sequence ID" value="KAJ3659423.1"/>
    <property type="molecule type" value="Genomic_DNA"/>
</dbReference>